<evidence type="ECO:0000256" key="1">
    <source>
        <dbReference type="ARBA" id="ARBA00022898"/>
    </source>
</evidence>
<comment type="function">
    <text evidence="2">Pyridoxal 5'-phosphate (PLP)-binding protein, which may be involved in intracellular homeostatic regulation of pyridoxal 5'-phosphate (PLP), the active form of vitamin B6.</text>
</comment>
<evidence type="ECO:0000313" key="6">
    <source>
        <dbReference type="EMBL" id="CAG8441336.1"/>
    </source>
</evidence>
<proteinExistence type="inferred from homology"/>
<dbReference type="InterPro" id="IPR011078">
    <property type="entry name" value="PyrdxlP_homeostasis"/>
</dbReference>
<dbReference type="OrthoDB" id="10264196at2759"/>
<dbReference type="InterPro" id="IPR001608">
    <property type="entry name" value="Ala_racemase_N"/>
</dbReference>
<comment type="cofactor">
    <cofactor evidence="3">
        <name>pyridoxal 5'-phosphate</name>
        <dbReference type="ChEBI" id="CHEBI:597326"/>
    </cofactor>
</comment>
<dbReference type="PANTHER" id="PTHR10146:SF14">
    <property type="entry name" value="PYRIDOXAL PHOSPHATE HOMEOSTASIS PROTEIN"/>
    <property type="match status" value="1"/>
</dbReference>
<evidence type="ECO:0000256" key="4">
    <source>
        <dbReference type="RuleBase" id="RU004514"/>
    </source>
</evidence>
<dbReference type="Proteomes" id="UP000789831">
    <property type="component" value="Unassembled WGS sequence"/>
</dbReference>
<dbReference type="PANTHER" id="PTHR10146">
    <property type="entry name" value="PROLINE SYNTHETASE CO-TRANSCRIBED BACTERIAL HOMOLOG PROTEIN"/>
    <property type="match status" value="1"/>
</dbReference>
<sequence length="245" mass="27294">MLNSQNESRRQEIESNLEKVRQRMNVALEGRSQARLVAVSKLKPTSDILYAYEAGQRHFGENYVQELVEKSKELPLDIKWHFIGSLQTNKCKMLAAIPNLWVVETISSVKSAEAMNNACASRESPLKVFVQVNTSGEESKSGVSPDECIPLVKYIRENCENLDFSGIMTIGALGHDTATDGLNPDFIKLKNIHQQNIEEFSVNADPTNAPLEMSMGMSEDFEEALRLGSTNVRVGSAIFGERLKN</sequence>
<protein>
    <recommendedName>
        <fullName evidence="2">Pyridoxal phosphate homeostasis protein</fullName>
        <shortName evidence="2">PLP homeostasis protein</shortName>
    </recommendedName>
</protein>
<dbReference type="PROSITE" id="PS01211">
    <property type="entry name" value="UPF0001"/>
    <property type="match status" value="1"/>
</dbReference>
<dbReference type="PIRSF" id="PIRSF004848">
    <property type="entry name" value="YBL036c_PLPDEIII"/>
    <property type="match status" value="1"/>
</dbReference>
<name>A0A9N8VB64_9GLOM</name>
<feature type="modified residue" description="N6-(pyridoxal phosphate)lysine" evidence="2 3">
    <location>
        <position position="41"/>
    </location>
</feature>
<evidence type="ECO:0000313" key="7">
    <source>
        <dbReference type="Proteomes" id="UP000789831"/>
    </source>
</evidence>
<evidence type="ECO:0000256" key="3">
    <source>
        <dbReference type="PIRSR" id="PIRSR004848-1"/>
    </source>
</evidence>
<keyword evidence="1 2" id="KW-0663">Pyridoxal phosphate</keyword>
<dbReference type="Gene3D" id="3.20.20.10">
    <property type="entry name" value="Alanine racemase"/>
    <property type="match status" value="1"/>
</dbReference>
<dbReference type="CDD" id="cd06822">
    <property type="entry name" value="PLPDE_III_YBL036c_euk"/>
    <property type="match status" value="1"/>
</dbReference>
<dbReference type="NCBIfam" id="TIGR00044">
    <property type="entry name" value="YggS family pyridoxal phosphate-dependent enzyme"/>
    <property type="match status" value="1"/>
</dbReference>
<dbReference type="AlphaFoldDB" id="A0A9N8VB64"/>
<evidence type="ECO:0000259" key="5">
    <source>
        <dbReference type="Pfam" id="PF01168"/>
    </source>
</evidence>
<dbReference type="GO" id="GO:0030170">
    <property type="term" value="F:pyridoxal phosphate binding"/>
    <property type="evidence" value="ECO:0007669"/>
    <property type="project" value="UniProtKB-UniRule"/>
</dbReference>
<dbReference type="HAMAP" id="MF_02087">
    <property type="entry name" value="PLP_homeostasis"/>
    <property type="match status" value="1"/>
</dbReference>
<organism evidence="6 7">
    <name type="scientific">Ambispora gerdemannii</name>
    <dbReference type="NCBI Taxonomy" id="144530"/>
    <lineage>
        <taxon>Eukaryota</taxon>
        <taxon>Fungi</taxon>
        <taxon>Fungi incertae sedis</taxon>
        <taxon>Mucoromycota</taxon>
        <taxon>Glomeromycotina</taxon>
        <taxon>Glomeromycetes</taxon>
        <taxon>Archaeosporales</taxon>
        <taxon>Ambisporaceae</taxon>
        <taxon>Ambispora</taxon>
    </lineage>
</organism>
<dbReference type="FunFam" id="3.20.20.10:FF:000007">
    <property type="entry name" value="Pyridoxal phosphate homeostasis protein"/>
    <property type="match status" value="1"/>
</dbReference>
<dbReference type="SUPFAM" id="SSF51419">
    <property type="entry name" value="PLP-binding barrel"/>
    <property type="match status" value="1"/>
</dbReference>
<evidence type="ECO:0000256" key="2">
    <source>
        <dbReference type="HAMAP-Rule" id="MF_03225"/>
    </source>
</evidence>
<accession>A0A9N8VB64</accession>
<gene>
    <name evidence="6" type="ORF">AGERDE_LOCUS1089</name>
</gene>
<comment type="similarity">
    <text evidence="2 4">Belongs to the pyridoxal phosphate-binding protein YggS/PROSC family.</text>
</comment>
<dbReference type="EMBL" id="CAJVPL010000070">
    <property type="protein sequence ID" value="CAG8441336.1"/>
    <property type="molecule type" value="Genomic_DNA"/>
</dbReference>
<feature type="domain" description="Alanine racemase N-terminal" evidence="5">
    <location>
        <begin position="11"/>
        <end position="241"/>
    </location>
</feature>
<comment type="caution">
    <text evidence="6">The sequence shown here is derived from an EMBL/GenBank/DDBJ whole genome shotgun (WGS) entry which is preliminary data.</text>
</comment>
<keyword evidence="7" id="KW-1185">Reference proteome</keyword>
<dbReference type="Pfam" id="PF01168">
    <property type="entry name" value="Ala_racemase_N"/>
    <property type="match status" value="1"/>
</dbReference>
<reference evidence="6" key="1">
    <citation type="submission" date="2021-06" db="EMBL/GenBank/DDBJ databases">
        <authorList>
            <person name="Kallberg Y."/>
            <person name="Tangrot J."/>
            <person name="Rosling A."/>
        </authorList>
    </citation>
    <scope>NUCLEOTIDE SEQUENCE</scope>
    <source>
        <strain evidence="6">MT106</strain>
    </source>
</reference>
<dbReference type="InterPro" id="IPR029066">
    <property type="entry name" value="PLP-binding_barrel"/>
</dbReference>